<feature type="transmembrane region" description="Helical" evidence="1">
    <location>
        <begin position="42"/>
        <end position="67"/>
    </location>
</feature>
<keyword evidence="1" id="KW-0812">Transmembrane</keyword>
<evidence type="ECO:0000313" key="3">
    <source>
        <dbReference type="Proteomes" id="UP001056539"/>
    </source>
</evidence>
<name>A0AAX3BB71_9SPIR</name>
<organism evidence="2 3">
    <name type="scientific">Thermospira aquatica</name>
    <dbReference type="NCBI Taxonomy" id="2828656"/>
    <lineage>
        <taxon>Bacteria</taxon>
        <taxon>Pseudomonadati</taxon>
        <taxon>Spirochaetota</taxon>
        <taxon>Spirochaetia</taxon>
        <taxon>Brevinematales</taxon>
        <taxon>Thermospiraceae</taxon>
        <taxon>Thermospira</taxon>
    </lineage>
</organism>
<keyword evidence="1" id="KW-0472">Membrane</keyword>
<keyword evidence="1" id="KW-1133">Transmembrane helix</keyword>
<reference evidence="2" key="2">
    <citation type="submission" date="2022-06" db="EMBL/GenBank/DDBJ databases">
        <title>Thermospira aquatica gen. nov., sp. nov.</title>
        <authorList>
            <person name="Ben Ali Gam Z."/>
            <person name="Labat M."/>
        </authorList>
    </citation>
    <scope>NUCLEOTIDE SEQUENCE</scope>
    <source>
        <strain evidence="2">F1F22</strain>
    </source>
</reference>
<evidence type="ECO:0000313" key="2">
    <source>
        <dbReference type="EMBL" id="URA09473.1"/>
    </source>
</evidence>
<dbReference type="KEGG" id="taqu:KDW03_08220"/>
<proteinExistence type="predicted"/>
<dbReference type="RefSeq" id="WP_271434602.1">
    <property type="nucleotide sequence ID" value="NZ_CP073355.1"/>
</dbReference>
<dbReference type="AlphaFoldDB" id="A0AAX3BB71"/>
<protein>
    <recommendedName>
        <fullName evidence="4">DUF304 domain-containing protein</fullName>
    </recommendedName>
</protein>
<keyword evidence="3" id="KW-1185">Reference proteome</keyword>
<feature type="transmembrane region" description="Helical" evidence="1">
    <location>
        <begin position="17"/>
        <end position="36"/>
    </location>
</feature>
<dbReference type="Proteomes" id="UP001056539">
    <property type="component" value="Chromosome"/>
</dbReference>
<reference evidence="2" key="1">
    <citation type="submission" date="2021-04" db="EMBL/GenBank/DDBJ databases">
        <authorList>
            <person name="Postec A."/>
        </authorList>
    </citation>
    <scope>NUCLEOTIDE SEQUENCE</scope>
    <source>
        <strain evidence="2">F1F22</strain>
    </source>
</reference>
<dbReference type="EMBL" id="CP073355">
    <property type="protein sequence ID" value="URA09473.1"/>
    <property type="molecule type" value="Genomic_DNA"/>
</dbReference>
<sequence length="149" mass="17795">MLLKPFLYPSFLLHKRVLWLGLSGFIVFLGIWYSLAVSVPSFFILFVWGIILFLGLWSVFSTPLWIFSPRTKTITRLHFFQTRRWDFQEIQLTFLLIEHKDWQNRLSVYYLLTLRDPVDSYVIGFLNAKEIDVIQSLANHYHIPLEVKQ</sequence>
<evidence type="ECO:0000256" key="1">
    <source>
        <dbReference type="SAM" id="Phobius"/>
    </source>
</evidence>
<evidence type="ECO:0008006" key="4">
    <source>
        <dbReference type="Google" id="ProtNLM"/>
    </source>
</evidence>
<gene>
    <name evidence="2" type="ORF">KDW03_08220</name>
</gene>
<accession>A0AAX3BB71</accession>